<evidence type="ECO:0000313" key="1">
    <source>
        <dbReference type="EMBL" id="GAA0186842.1"/>
    </source>
</evidence>
<dbReference type="Proteomes" id="UP001454036">
    <property type="component" value="Unassembled WGS sequence"/>
</dbReference>
<dbReference type="EMBL" id="BAABME010014095">
    <property type="protein sequence ID" value="GAA0186842.1"/>
    <property type="molecule type" value="Genomic_DNA"/>
</dbReference>
<gene>
    <name evidence="1" type="ORF">LIER_34130</name>
</gene>
<sequence>MKTTLLTLTTSLKIPLEKMANKCLRTIALHFQEAIGKRKAAERIQKMTARRSMSVERETETLNHARQLVYKNDSVLVQATSPHLGGQAISPGAFHQTGNLSDPTLMPFRQVYPPQTTRLFPGSSSTTMLPQGGLGQPPQQYMYQSPPPSRLVPYTSQYQQPHLVNDYYIGHAVPGNITSPNNNMNPYVPGEGDPNTNNYTCIGAPVSRGPDGLGGGIW</sequence>
<accession>A0AAV3S2B1</accession>
<keyword evidence="2" id="KW-1185">Reference proteome</keyword>
<protein>
    <submittedName>
        <fullName evidence="1">Uncharacterized protein</fullName>
    </submittedName>
</protein>
<evidence type="ECO:0000313" key="2">
    <source>
        <dbReference type="Proteomes" id="UP001454036"/>
    </source>
</evidence>
<name>A0AAV3S2B1_LITER</name>
<dbReference type="AlphaFoldDB" id="A0AAV3S2B1"/>
<organism evidence="1 2">
    <name type="scientific">Lithospermum erythrorhizon</name>
    <name type="common">Purple gromwell</name>
    <name type="synonym">Lithospermum officinale var. erythrorhizon</name>
    <dbReference type="NCBI Taxonomy" id="34254"/>
    <lineage>
        <taxon>Eukaryota</taxon>
        <taxon>Viridiplantae</taxon>
        <taxon>Streptophyta</taxon>
        <taxon>Embryophyta</taxon>
        <taxon>Tracheophyta</taxon>
        <taxon>Spermatophyta</taxon>
        <taxon>Magnoliopsida</taxon>
        <taxon>eudicotyledons</taxon>
        <taxon>Gunneridae</taxon>
        <taxon>Pentapetalae</taxon>
        <taxon>asterids</taxon>
        <taxon>lamiids</taxon>
        <taxon>Boraginales</taxon>
        <taxon>Boraginaceae</taxon>
        <taxon>Boraginoideae</taxon>
        <taxon>Lithospermeae</taxon>
        <taxon>Lithospermum</taxon>
    </lineage>
</organism>
<reference evidence="1 2" key="1">
    <citation type="submission" date="2024-01" db="EMBL/GenBank/DDBJ databases">
        <title>The complete chloroplast genome sequence of Lithospermum erythrorhizon: insights into the phylogenetic relationship among Boraginaceae species and the maternal lineages of purple gromwells.</title>
        <authorList>
            <person name="Okada T."/>
            <person name="Watanabe K."/>
        </authorList>
    </citation>
    <scope>NUCLEOTIDE SEQUENCE [LARGE SCALE GENOMIC DNA]</scope>
</reference>
<comment type="caution">
    <text evidence="1">The sequence shown here is derived from an EMBL/GenBank/DDBJ whole genome shotgun (WGS) entry which is preliminary data.</text>
</comment>
<proteinExistence type="predicted"/>